<evidence type="ECO:0000256" key="7">
    <source>
        <dbReference type="ARBA" id="ARBA00023136"/>
    </source>
</evidence>
<gene>
    <name evidence="9" type="ORF">R54876_GBNLAHCA_00290</name>
</gene>
<evidence type="ECO:0000256" key="6">
    <source>
        <dbReference type="ARBA" id="ARBA00022989"/>
    </source>
</evidence>
<accession>A0ABP0EPA6</accession>
<keyword evidence="4" id="KW-1003">Cell membrane</keyword>
<evidence type="ECO:0000256" key="8">
    <source>
        <dbReference type="SAM" id="Phobius"/>
    </source>
</evidence>
<dbReference type="Pfam" id="PF01594">
    <property type="entry name" value="AI-2E_transport"/>
    <property type="match status" value="1"/>
</dbReference>
<reference evidence="9 10" key="1">
    <citation type="submission" date="2024-01" db="EMBL/GenBank/DDBJ databases">
        <authorList>
            <person name="Botero Cardona J."/>
        </authorList>
    </citation>
    <scope>NUCLEOTIDE SEQUENCE [LARGE SCALE GENOMIC DNA]</scope>
    <source>
        <strain evidence="9 10">LMG 33000</strain>
    </source>
</reference>
<comment type="subcellular location">
    <subcellularLocation>
        <location evidence="1">Cell membrane</location>
        <topology evidence="1">Multi-pass membrane protein</topology>
    </subcellularLocation>
</comment>
<evidence type="ECO:0000256" key="5">
    <source>
        <dbReference type="ARBA" id="ARBA00022692"/>
    </source>
</evidence>
<feature type="transmembrane region" description="Helical" evidence="8">
    <location>
        <begin position="260"/>
        <end position="280"/>
    </location>
</feature>
<evidence type="ECO:0000256" key="1">
    <source>
        <dbReference type="ARBA" id="ARBA00004651"/>
    </source>
</evidence>
<feature type="transmembrane region" description="Helical" evidence="8">
    <location>
        <begin position="287"/>
        <end position="310"/>
    </location>
</feature>
<dbReference type="InterPro" id="IPR002549">
    <property type="entry name" value="AI-2E-like"/>
</dbReference>
<dbReference type="Proteomes" id="UP001314241">
    <property type="component" value="Unassembled WGS sequence"/>
</dbReference>
<organism evidence="9 10">
    <name type="scientific">Eupransor demetentiae</name>
    <dbReference type="NCBI Taxonomy" id="3109584"/>
    <lineage>
        <taxon>Bacteria</taxon>
        <taxon>Bacillati</taxon>
        <taxon>Bacillota</taxon>
        <taxon>Bacilli</taxon>
        <taxon>Lactobacillales</taxon>
        <taxon>Lactobacillaceae</taxon>
        <taxon>Eupransor</taxon>
    </lineage>
</organism>
<feature type="transmembrane region" description="Helical" evidence="8">
    <location>
        <begin position="21"/>
        <end position="42"/>
    </location>
</feature>
<proteinExistence type="inferred from homology"/>
<comment type="caution">
    <text evidence="9">The sequence shown here is derived from an EMBL/GenBank/DDBJ whole genome shotgun (WGS) entry which is preliminary data.</text>
</comment>
<keyword evidence="5 8" id="KW-0812">Transmembrane</keyword>
<evidence type="ECO:0000256" key="3">
    <source>
        <dbReference type="ARBA" id="ARBA00022448"/>
    </source>
</evidence>
<feature type="transmembrane region" description="Helical" evidence="8">
    <location>
        <begin position="85"/>
        <end position="107"/>
    </location>
</feature>
<feature type="transmembrane region" description="Helical" evidence="8">
    <location>
        <begin position="174"/>
        <end position="196"/>
    </location>
</feature>
<sequence length="386" mass="42384">MKKTNDSWYARWFSGSNSIKTLVTILLVLLIIFLFWQVRFIFGPVNALFGAVGAPIIVAGVFYYLLSPVVAWLEKHTKLKRNLAAGLVLAMLLVIVVAVALVLVNLIRTQVTSMIHNWPTYWSRTQSFINNSFSAKDYDNIRQLLSSTNDSLNQSVLEWGKKNISTGVSGISSLASTVTGLGVTLISSFFMLYYMLLDGHKLPNFIADKMPTQSQKSTRQLLSDMSQQIAKYIRGQLGVALAVVIMFSIGYTIIGLPYGILLAILAGVLNLIPYIGSILAQVPVFAVALLTGGPKLLVLVIIVLCVEQPLEGHVITPKILGDALSIHPVTVIVVLLSAGHIFGVAGIILAVPGYAVLKVLVTRLYQWWRQNSDLFEKEEKVAQKND</sequence>
<dbReference type="PANTHER" id="PTHR21716">
    <property type="entry name" value="TRANSMEMBRANE PROTEIN"/>
    <property type="match status" value="1"/>
</dbReference>
<evidence type="ECO:0000256" key="2">
    <source>
        <dbReference type="ARBA" id="ARBA00009773"/>
    </source>
</evidence>
<feature type="transmembrane region" description="Helical" evidence="8">
    <location>
        <begin position="235"/>
        <end position="254"/>
    </location>
</feature>
<evidence type="ECO:0000313" key="9">
    <source>
        <dbReference type="EMBL" id="CAK8053733.1"/>
    </source>
</evidence>
<keyword evidence="7 8" id="KW-0472">Membrane</keyword>
<evidence type="ECO:0000256" key="4">
    <source>
        <dbReference type="ARBA" id="ARBA00022475"/>
    </source>
</evidence>
<keyword evidence="6 8" id="KW-1133">Transmembrane helix</keyword>
<feature type="transmembrane region" description="Helical" evidence="8">
    <location>
        <begin position="48"/>
        <end position="73"/>
    </location>
</feature>
<protein>
    <submittedName>
        <fullName evidence="9">Predicted PurR-regulated permease PerM (PerM)</fullName>
    </submittedName>
</protein>
<evidence type="ECO:0000313" key="10">
    <source>
        <dbReference type="Proteomes" id="UP001314241"/>
    </source>
</evidence>
<dbReference type="PANTHER" id="PTHR21716:SF53">
    <property type="entry name" value="PERMEASE PERM-RELATED"/>
    <property type="match status" value="1"/>
</dbReference>
<name>A0ABP0EPA6_9LACO</name>
<keyword evidence="10" id="KW-1185">Reference proteome</keyword>
<comment type="similarity">
    <text evidence="2">Belongs to the autoinducer-2 exporter (AI-2E) (TC 2.A.86) family.</text>
</comment>
<dbReference type="EMBL" id="CAWVOH010000001">
    <property type="protein sequence ID" value="CAK8053733.1"/>
    <property type="molecule type" value="Genomic_DNA"/>
</dbReference>
<feature type="transmembrane region" description="Helical" evidence="8">
    <location>
        <begin position="330"/>
        <end position="357"/>
    </location>
</feature>
<keyword evidence="3" id="KW-0813">Transport</keyword>